<keyword evidence="2" id="KW-1185">Reference proteome</keyword>
<accession>A0A1B0BEX5</accession>
<dbReference type="Proteomes" id="UP000092460">
    <property type="component" value="Unassembled WGS sequence"/>
</dbReference>
<proteinExistence type="predicted"/>
<reference evidence="2" key="1">
    <citation type="submission" date="2015-01" db="EMBL/GenBank/DDBJ databases">
        <authorList>
            <person name="Aksoy S."/>
            <person name="Warren W."/>
            <person name="Wilson R.K."/>
        </authorList>
    </citation>
    <scope>NUCLEOTIDE SEQUENCE [LARGE SCALE GENOMIC DNA]</scope>
    <source>
        <strain evidence="2">IAEA</strain>
    </source>
</reference>
<reference evidence="1" key="2">
    <citation type="submission" date="2020-05" db="UniProtKB">
        <authorList>
            <consortium name="EnsemblMetazoa"/>
        </authorList>
    </citation>
    <scope>IDENTIFICATION</scope>
    <source>
        <strain evidence="1">IAEA</strain>
    </source>
</reference>
<dbReference type="AlphaFoldDB" id="A0A1B0BEX5"/>
<organism evidence="1 2">
    <name type="scientific">Glossina palpalis gambiensis</name>
    <dbReference type="NCBI Taxonomy" id="67801"/>
    <lineage>
        <taxon>Eukaryota</taxon>
        <taxon>Metazoa</taxon>
        <taxon>Ecdysozoa</taxon>
        <taxon>Arthropoda</taxon>
        <taxon>Hexapoda</taxon>
        <taxon>Insecta</taxon>
        <taxon>Pterygota</taxon>
        <taxon>Neoptera</taxon>
        <taxon>Endopterygota</taxon>
        <taxon>Diptera</taxon>
        <taxon>Brachycera</taxon>
        <taxon>Muscomorpha</taxon>
        <taxon>Hippoboscoidea</taxon>
        <taxon>Glossinidae</taxon>
        <taxon>Glossina</taxon>
    </lineage>
</organism>
<dbReference type="EnsemblMetazoa" id="GPPI027833-RA">
    <property type="protein sequence ID" value="GPPI027833-PA"/>
    <property type="gene ID" value="GPPI027833"/>
</dbReference>
<sequence length="74" mass="8674">MWRDSKTTASHPCLLHGIYDAFVILELSKIREQFEDEKEYYFQQDGKPSHYHNDLGDNLNESANGWMRRKGAIA</sequence>
<protein>
    <submittedName>
        <fullName evidence="1">Uncharacterized protein</fullName>
    </submittedName>
</protein>
<evidence type="ECO:0000313" key="1">
    <source>
        <dbReference type="EnsemblMetazoa" id="GPPI027833-PA"/>
    </source>
</evidence>
<dbReference type="VEuPathDB" id="VectorBase:GPPI027833"/>
<dbReference type="EMBL" id="JXJN01013063">
    <property type="status" value="NOT_ANNOTATED_CDS"/>
    <property type="molecule type" value="Genomic_DNA"/>
</dbReference>
<evidence type="ECO:0000313" key="2">
    <source>
        <dbReference type="Proteomes" id="UP000092460"/>
    </source>
</evidence>
<name>A0A1B0BEX5_9MUSC</name>